<dbReference type="Proteomes" id="UP000550354">
    <property type="component" value="Unassembled WGS sequence"/>
</dbReference>
<name>A0A838XMK2_9ACTN</name>
<dbReference type="Pfam" id="PF00294">
    <property type="entry name" value="PfkB"/>
    <property type="match status" value="1"/>
</dbReference>
<dbReference type="InterPro" id="IPR014729">
    <property type="entry name" value="Rossmann-like_a/b/a_fold"/>
</dbReference>
<evidence type="ECO:0000256" key="5">
    <source>
        <dbReference type="ARBA" id="ARBA00022840"/>
    </source>
</evidence>
<dbReference type="GO" id="GO:0005975">
    <property type="term" value="P:carbohydrate metabolic process"/>
    <property type="evidence" value="ECO:0007669"/>
    <property type="project" value="InterPro"/>
</dbReference>
<dbReference type="EC" id="2.7.7.70" evidence="1"/>
<evidence type="ECO:0000256" key="1">
    <source>
        <dbReference type="ARBA" id="ARBA00012519"/>
    </source>
</evidence>
<evidence type="ECO:0000256" key="6">
    <source>
        <dbReference type="ARBA" id="ARBA00023268"/>
    </source>
</evidence>
<evidence type="ECO:0000259" key="9">
    <source>
        <dbReference type="Pfam" id="PF00294"/>
    </source>
</evidence>
<keyword evidence="7" id="KW-0119">Carbohydrate metabolism</keyword>
<dbReference type="SUPFAM" id="SSF52374">
    <property type="entry name" value="Nucleotidylyl transferase"/>
    <property type="match status" value="1"/>
</dbReference>
<comment type="catalytic activity">
    <reaction evidence="8">
        <text>D-glycero-beta-D-manno-heptose 1-phosphate + ATP + H(+) = ADP-D-glycero-beta-D-manno-heptose + diphosphate</text>
        <dbReference type="Rhea" id="RHEA:27465"/>
        <dbReference type="ChEBI" id="CHEBI:15378"/>
        <dbReference type="ChEBI" id="CHEBI:30616"/>
        <dbReference type="ChEBI" id="CHEBI:33019"/>
        <dbReference type="ChEBI" id="CHEBI:59967"/>
        <dbReference type="ChEBI" id="CHEBI:61593"/>
        <dbReference type="EC" id="2.7.7.70"/>
    </reaction>
</comment>
<keyword evidence="3 11" id="KW-0548">Nucleotidyltransferase</keyword>
<dbReference type="EMBL" id="JACEOG010000002">
    <property type="protein sequence ID" value="MBA4609866.1"/>
    <property type="molecule type" value="Genomic_DNA"/>
</dbReference>
<keyword evidence="5" id="KW-0067">ATP-binding</keyword>
<protein>
    <recommendedName>
        <fullName evidence="1">D-glycero-beta-D-manno-heptose 1-phosphate adenylyltransferase</fullName>
        <ecNumber evidence="1">2.7.7.70</ecNumber>
    </recommendedName>
</protein>
<evidence type="ECO:0000256" key="8">
    <source>
        <dbReference type="ARBA" id="ARBA00047428"/>
    </source>
</evidence>
<accession>A0A838XMK2</accession>
<dbReference type="GO" id="GO:0016773">
    <property type="term" value="F:phosphotransferase activity, alcohol group as acceptor"/>
    <property type="evidence" value="ECO:0007669"/>
    <property type="project" value="InterPro"/>
</dbReference>
<organism evidence="11 12">
    <name type="scientific">Aeromicrobium phoceense</name>
    <dbReference type="NCBI Taxonomy" id="2754045"/>
    <lineage>
        <taxon>Bacteria</taxon>
        <taxon>Bacillati</taxon>
        <taxon>Actinomycetota</taxon>
        <taxon>Actinomycetes</taxon>
        <taxon>Propionibacteriales</taxon>
        <taxon>Nocardioidaceae</taxon>
        <taxon>Aeromicrobium</taxon>
    </lineage>
</organism>
<dbReference type="InterPro" id="IPR011611">
    <property type="entry name" value="PfkB_dom"/>
</dbReference>
<dbReference type="NCBIfam" id="TIGR00125">
    <property type="entry name" value="cyt_tran_rel"/>
    <property type="match status" value="1"/>
</dbReference>
<dbReference type="InterPro" id="IPR004821">
    <property type="entry name" value="Cyt_trans-like"/>
</dbReference>
<dbReference type="GO" id="GO:0005524">
    <property type="term" value="F:ATP binding"/>
    <property type="evidence" value="ECO:0007669"/>
    <property type="project" value="UniProtKB-KW"/>
</dbReference>
<comment type="caution">
    <text evidence="11">The sequence shown here is derived from an EMBL/GenBank/DDBJ whole genome shotgun (WGS) entry which is preliminary data.</text>
</comment>
<keyword evidence="4" id="KW-0547">Nucleotide-binding</keyword>
<dbReference type="PANTHER" id="PTHR43793">
    <property type="entry name" value="FAD SYNTHASE"/>
    <property type="match status" value="1"/>
</dbReference>
<keyword evidence="12" id="KW-1185">Reference proteome</keyword>
<dbReference type="Pfam" id="PF01467">
    <property type="entry name" value="CTP_transf_like"/>
    <property type="match status" value="1"/>
</dbReference>
<dbReference type="AlphaFoldDB" id="A0A838XMK2"/>
<gene>
    <name evidence="11" type="primary">rfaE2</name>
    <name evidence="11" type="ORF">H1W00_15400</name>
</gene>
<dbReference type="NCBIfam" id="TIGR02199">
    <property type="entry name" value="rfaE_dom_II"/>
    <property type="match status" value="1"/>
</dbReference>
<keyword evidence="2 11" id="KW-0808">Transferase</keyword>
<dbReference type="InterPro" id="IPR011914">
    <property type="entry name" value="RfaE_dom_II"/>
</dbReference>
<evidence type="ECO:0000256" key="3">
    <source>
        <dbReference type="ARBA" id="ARBA00022695"/>
    </source>
</evidence>
<dbReference type="Gene3D" id="3.40.1190.20">
    <property type="match status" value="1"/>
</dbReference>
<feature type="domain" description="Carbohydrate kinase PfkB" evidence="9">
    <location>
        <begin position="1"/>
        <end position="284"/>
    </location>
</feature>
<evidence type="ECO:0000313" key="11">
    <source>
        <dbReference type="EMBL" id="MBA4609866.1"/>
    </source>
</evidence>
<sequence>MTRIVVVGEAMLDVDLEGTAHRLSPEAPVPVLDDLSEHERPGGAALAAAMAARDGPDVALVTPLADDAAGARLRRLLGALVEVVDLPAHGGTPVKRRVRADGQNVVRLDEGGGAAPCESSLARAELVLATADAVLVADYGRGLTHDEGLRSLLSAAGERVPLVWDPHPRGAAPVGSTLVMTPNAAELEAMVDATCDAVGHAVREAAVRASCATRQLGVRAVAVTLGARGALLSFGDGPPEMFAAHAVTGDPCGAGDRFASTVASFLAAGSLLSEAVGRAVEAATDHVALGGAASFGREPEAALDPGLDALQLAEATRARGGTVVATGGCFDLLHAGHVAMLEAARALGDRLVVLLNSDDSVRRLKGDTRPIVSAPDRARVLRSLECVDAVLVFDEDTPTQAIETLRPDVWVKGGDYAGRRLPEEDVLSQWGGQAVVVPYLRGRSTSALVRAMATTTD</sequence>
<evidence type="ECO:0000256" key="4">
    <source>
        <dbReference type="ARBA" id="ARBA00022741"/>
    </source>
</evidence>
<feature type="domain" description="Cytidyltransferase-like" evidence="10">
    <location>
        <begin position="326"/>
        <end position="416"/>
    </location>
</feature>
<reference evidence="11 12" key="1">
    <citation type="submission" date="2020-07" db="EMBL/GenBank/DDBJ databases">
        <title>Draft genome and description of Aeromicrobium phoceense strain Marseille-Q0843 isolated from healthy skin swab.</title>
        <authorList>
            <person name="Boxberger M."/>
            <person name="La Scola B."/>
        </authorList>
    </citation>
    <scope>NUCLEOTIDE SEQUENCE [LARGE SCALE GENOMIC DNA]</scope>
    <source>
        <strain evidence="11 12">Marseille-Q0843</strain>
    </source>
</reference>
<proteinExistence type="predicted"/>
<dbReference type="InterPro" id="IPR029056">
    <property type="entry name" value="Ribokinase-like"/>
</dbReference>
<dbReference type="PANTHER" id="PTHR43793:SF2">
    <property type="entry name" value="BIFUNCTIONAL PROTEIN HLDE"/>
    <property type="match status" value="1"/>
</dbReference>
<keyword evidence="6" id="KW-0511">Multifunctional enzyme</keyword>
<evidence type="ECO:0000313" key="12">
    <source>
        <dbReference type="Proteomes" id="UP000550354"/>
    </source>
</evidence>
<dbReference type="GO" id="GO:0016779">
    <property type="term" value="F:nucleotidyltransferase activity"/>
    <property type="evidence" value="ECO:0007669"/>
    <property type="project" value="UniProtKB-KW"/>
</dbReference>
<dbReference type="SUPFAM" id="SSF53613">
    <property type="entry name" value="Ribokinase-like"/>
    <property type="match status" value="1"/>
</dbReference>
<dbReference type="RefSeq" id="WP_181756685.1">
    <property type="nucleotide sequence ID" value="NZ_JACEOG010000002.1"/>
</dbReference>
<evidence type="ECO:0000256" key="2">
    <source>
        <dbReference type="ARBA" id="ARBA00022679"/>
    </source>
</evidence>
<dbReference type="InterPro" id="IPR050385">
    <property type="entry name" value="Archaeal_FAD_synthase"/>
</dbReference>
<evidence type="ECO:0000256" key="7">
    <source>
        <dbReference type="ARBA" id="ARBA00023277"/>
    </source>
</evidence>
<evidence type="ECO:0000259" key="10">
    <source>
        <dbReference type="Pfam" id="PF01467"/>
    </source>
</evidence>
<dbReference type="Gene3D" id="3.40.50.620">
    <property type="entry name" value="HUPs"/>
    <property type="match status" value="1"/>
</dbReference>